<dbReference type="EMBL" id="CP108021">
    <property type="protein sequence ID" value="WUM22023.1"/>
    <property type="molecule type" value="Genomic_DNA"/>
</dbReference>
<feature type="transmembrane region" description="Helical" evidence="1">
    <location>
        <begin position="7"/>
        <end position="25"/>
    </location>
</feature>
<dbReference type="InterPro" id="IPR007403">
    <property type="entry name" value="DUF456"/>
</dbReference>
<keyword evidence="1" id="KW-0472">Membrane</keyword>
<feature type="transmembrane region" description="Helical" evidence="1">
    <location>
        <begin position="31"/>
        <end position="63"/>
    </location>
</feature>
<evidence type="ECO:0000313" key="2">
    <source>
        <dbReference type="EMBL" id="WUM22023.1"/>
    </source>
</evidence>
<keyword evidence="1" id="KW-1133">Transmembrane helix</keyword>
<organism evidence="2 3">
    <name type="scientific">Williamsia herbipolensis</name>
    <dbReference type="NCBI Taxonomy" id="1603258"/>
    <lineage>
        <taxon>Bacteria</taxon>
        <taxon>Bacillati</taxon>
        <taxon>Actinomycetota</taxon>
        <taxon>Actinomycetes</taxon>
        <taxon>Mycobacteriales</taxon>
        <taxon>Nocardiaceae</taxon>
        <taxon>Williamsia</taxon>
    </lineage>
</organism>
<feature type="transmembrane region" description="Helical" evidence="1">
    <location>
        <begin position="84"/>
        <end position="110"/>
    </location>
</feature>
<name>A0AAU4K7B2_9NOCA</name>
<accession>A0AAU4K7B2</accession>
<dbReference type="Proteomes" id="UP001432128">
    <property type="component" value="Chromosome"/>
</dbReference>
<dbReference type="Pfam" id="PF04306">
    <property type="entry name" value="DUF456"/>
    <property type="match status" value="1"/>
</dbReference>
<keyword evidence="1" id="KW-0812">Transmembrane</keyword>
<reference evidence="2 3" key="1">
    <citation type="submission" date="2022-10" db="EMBL/GenBank/DDBJ databases">
        <title>The complete genomes of actinobacterial strains from the NBC collection.</title>
        <authorList>
            <person name="Joergensen T.S."/>
            <person name="Alvarez Arevalo M."/>
            <person name="Sterndorff E.B."/>
            <person name="Faurdal D."/>
            <person name="Vuksanovic O."/>
            <person name="Mourched A.-S."/>
            <person name="Charusanti P."/>
            <person name="Shaw S."/>
            <person name="Blin K."/>
            <person name="Weber T."/>
        </authorList>
    </citation>
    <scope>NUCLEOTIDE SEQUENCE [LARGE SCALE GENOMIC DNA]</scope>
    <source>
        <strain evidence="2 3">NBC_00319</strain>
    </source>
</reference>
<protein>
    <submittedName>
        <fullName evidence="2">DUF456 domain-containing protein</fullName>
    </submittedName>
</protein>
<evidence type="ECO:0000313" key="3">
    <source>
        <dbReference type="Proteomes" id="UP001432128"/>
    </source>
</evidence>
<keyword evidence="3" id="KW-1185">Reference proteome</keyword>
<dbReference type="KEGG" id="whr:OG579_09745"/>
<gene>
    <name evidence="2" type="ORF">OG579_09745</name>
</gene>
<dbReference type="AlphaFoldDB" id="A0AAU4K7B2"/>
<feature type="transmembrane region" description="Helical" evidence="1">
    <location>
        <begin position="130"/>
        <end position="153"/>
    </location>
</feature>
<evidence type="ECO:0000256" key="1">
    <source>
        <dbReference type="SAM" id="Phobius"/>
    </source>
</evidence>
<dbReference type="RefSeq" id="WP_328858964.1">
    <property type="nucleotide sequence ID" value="NZ_CP108021.1"/>
</dbReference>
<sequence>MSVAGELIVALVIAIGLVGTVIPMLPGPSLVGLAIVVWAAFAGGWAWAVAGVAVALIVAAAVLKYLVAGSSMKKSGISNRTIMIGGLVGIVGFFVIPVIGLPIGFLAGAFAAEWAPARSITAGRRGAIAAARAAVVAIGIELTASLFAAGTWLTGAIAL</sequence>
<proteinExistence type="predicted"/>